<keyword evidence="1" id="KW-0732">Signal</keyword>
<proteinExistence type="predicted"/>
<dbReference type="Proteomes" id="UP001634394">
    <property type="component" value="Unassembled WGS sequence"/>
</dbReference>
<reference evidence="2 3" key="1">
    <citation type="submission" date="2024-11" db="EMBL/GenBank/DDBJ databases">
        <title>Chromosome-level genome assembly of the freshwater bivalve Anodonta woodiana.</title>
        <authorList>
            <person name="Chen X."/>
        </authorList>
    </citation>
    <scope>NUCLEOTIDE SEQUENCE [LARGE SCALE GENOMIC DNA]</scope>
    <source>
        <strain evidence="2">MN2024</strain>
        <tissue evidence="2">Gills</tissue>
    </source>
</reference>
<accession>A0ABD3UZ83</accession>
<evidence type="ECO:0000313" key="2">
    <source>
        <dbReference type="EMBL" id="KAL3853567.1"/>
    </source>
</evidence>
<keyword evidence="3" id="KW-1185">Reference proteome</keyword>
<name>A0ABD3UZ83_SINWO</name>
<dbReference type="AlphaFoldDB" id="A0ABD3UZ83"/>
<sequence>MKLALVFLAVLPLVLSGPVDEKRFLEFLHLDGLVQQLDGVVHSGMGHSACVTACQAFASVLSFLCDAACSKDLIHYKLIVYWNPSKQLTVSIIPHHVPKKKSGFVYTI</sequence>
<protein>
    <submittedName>
        <fullName evidence="2">Uncharacterized protein</fullName>
    </submittedName>
</protein>
<feature type="signal peptide" evidence="1">
    <location>
        <begin position="1"/>
        <end position="16"/>
    </location>
</feature>
<evidence type="ECO:0000313" key="3">
    <source>
        <dbReference type="Proteomes" id="UP001634394"/>
    </source>
</evidence>
<organism evidence="2 3">
    <name type="scientific">Sinanodonta woodiana</name>
    <name type="common">Chinese pond mussel</name>
    <name type="synonym">Anodonta woodiana</name>
    <dbReference type="NCBI Taxonomy" id="1069815"/>
    <lineage>
        <taxon>Eukaryota</taxon>
        <taxon>Metazoa</taxon>
        <taxon>Spiralia</taxon>
        <taxon>Lophotrochozoa</taxon>
        <taxon>Mollusca</taxon>
        <taxon>Bivalvia</taxon>
        <taxon>Autobranchia</taxon>
        <taxon>Heteroconchia</taxon>
        <taxon>Palaeoheterodonta</taxon>
        <taxon>Unionida</taxon>
        <taxon>Unionoidea</taxon>
        <taxon>Unionidae</taxon>
        <taxon>Unioninae</taxon>
        <taxon>Sinanodonta</taxon>
    </lineage>
</organism>
<comment type="caution">
    <text evidence="2">The sequence shown here is derived from an EMBL/GenBank/DDBJ whole genome shotgun (WGS) entry which is preliminary data.</text>
</comment>
<feature type="chain" id="PRO_5044799797" evidence="1">
    <location>
        <begin position="17"/>
        <end position="108"/>
    </location>
</feature>
<dbReference type="EMBL" id="JBJQND010000015">
    <property type="protein sequence ID" value="KAL3853567.1"/>
    <property type="molecule type" value="Genomic_DNA"/>
</dbReference>
<gene>
    <name evidence="2" type="ORF">ACJMK2_017101</name>
</gene>
<evidence type="ECO:0000256" key="1">
    <source>
        <dbReference type="SAM" id="SignalP"/>
    </source>
</evidence>